<dbReference type="PANTHER" id="PTHR12186">
    <property type="entry name" value="SIKE FAMILY MEMBER"/>
    <property type="match status" value="1"/>
</dbReference>
<sequence length="197" mass="21929">MSVSVQQLLGDAKRLVGRLREHDTTADQLLAQAQALGRNVEAMRQYNEELAELNSASQRPRSALILSIQQENRHIRELQQENKELVAALEEHQSALELIMAKYREHIIRLGQSQATEAKIAASMPQCHHLADKVSEMAAVMRKAAQVDEDCGAEQAQQLAQLKVENEVLRELLDIGRKSGSAGLEDREVQTEDNGGM</sequence>
<accession>A0A2R5L7M6</accession>
<evidence type="ECO:0000256" key="2">
    <source>
        <dbReference type="ARBA" id="ARBA00023054"/>
    </source>
</evidence>
<reference evidence="4" key="1">
    <citation type="submission" date="2018-03" db="EMBL/GenBank/DDBJ databases">
        <title>The relapsing fever spirochete Borrelia turicatae persists in the highly oxidative environment of its soft-bodied tick vector.</title>
        <authorList>
            <person name="Bourret T.J."/>
            <person name="Boyle W.K."/>
            <person name="Valenzuela J.G."/>
            <person name="Oliveira F."/>
            <person name="Lopez J.E."/>
        </authorList>
    </citation>
    <scope>NUCLEOTIDE SEQUENCE</scope>
    <source>
        <strain evidence="4">Kansas strain/isolate</strain>
        <tissue evidence="4">Salivary glands</tissue>
    </source>
</reference>
<keyword evidence="2 3" id="KW-0175">Coiled coil</keyword>
<evidence type="ECO:0000256" key="1">
    <source>
        <dbReference type="ARBA" id="ARBA00005537"/>
    </source>
</evidence>
<evidence type="ECO:0000313" key="4">
    <source>
        <dbReference type="EMBL" id="MBY05482.1"/>
    </source>
</evidence>
<protein>
    <submittedName>
        <fullName evidence="4">Uncharacterized protein</fullName>
    </submittedName>
</protein>
<organism evidence="4">
    <name type="scientific">Ornithodoros turicata</name>
    <dbReference type="NCBI Taxonomy" id="34597"/>
    <lineage>
        <taxon>Eukaryota</taxon>
        <taxon>Metazoa</taxon>
        <taxon>Ecdysozoa</taxon>
        <taxon>Arthropoda</taxon>
        <taxon>Chelicerata</taxon>
        <taxon>Arachnida</taxon>
        <taxon>Acari</taxon>
        <taxon>Parasitiformes</taxon>
        <taxon>Ixodida</taxon>
        <taxon>Ixodoidea</taxon>
        <taxon>Argasidae</taxon>
        <taxon>Ornithodorinae</taxon>
        <taxon>Ornithodoros</taxon>
    </lineage>
</organism>
<dbReference type="EMBL" id="GGLE01001356">
    <property type="protein sequence ID" value="MBY05482.1"/>
    <property type="molecule type" value="Transcribed_RNA"/>
</dbReference>
<comment type="similarity">
    <text evidence="1">Belongs to the SIKE family.</text>
</comment>
<dbReference type="InterPro" id="IPR008555">
    <property type="entry name" value="SIKE"/>
</dbReference>
<dbReference type="AlphaFoldDB" id="A0A2R5L7M6"/>
<dbReference type="PANTHER" id="PTHR12186:SF2">
    <property type="entry name" value="FGFR1 ONCOGENE PARTNER 2 HOMOLOG"/>
    <property type="match status" value="1"/>
</dbReference>
<proteinExistence type="inferred from homology"/>
<dbReference type="Pfam" id="PF05769">
    <property type="entry name" value="SIKE"/>
    <property type="match status" value="1"/>
</dbReference>
<name>A0A2R5L7M6_9ACAR</name>
<evidence type="ECO:0000256" key="3">
    <source>
        <dbReference type="SAM" id="Coils"/>
    </source>
</evidence>
<feature type="coiled-coil region" evidence="3">
    <location>
        <begin position="39"/>
        <end position="98"/>
    </location>
</feature>